<evidence type="ECO:0000256" key="2">
    <source>
        <dbReference type="ARBA" id="ARBA00004496"/>
    </source>
</evidence>
<dbReference type="SMART" id="SM00360">
    <property type="entry name" value="RRM"/>
    <property type="match status" value="1"/>
</dbReference>
<evidence type="ECO:0000256" key="7">
    <source>
        <dbReference type="ARBA" id="ARBA00023187"/>
    </source>
</evidence>
<keyword evidence="4" id="KW-0507">mRNA processing</keyword>
<sequence length="270" mass="27883">MSDSGVQQKDTTFTKIFVGGLPYHTTDKSLRQFFEAFGDIEEAVVITDRQTGKSRGYGFVTMVDRDAAERAVKDANPIIDGRKANVNLAYLGAKPRANAHNAAATISRDGASTENAACGFPLSVRAGYPTLLPSQFTGMHQQYVYPSAYLPSPSLILPQHPPLSPAAAAAAAAAAFYDYVPPSFTPGGAAAAAAALDLGYPFSPNQSNALAAAAAHAAASYLAPPPHHPASAAAAAYYTLPQPLGAVTSAAGSLASTSPYAAQVQDARLQ</sequence>
<evidence type="ECO:0000313" key="11">
    <source>
        <dbReference type="EMBL" id="MXU97460.1"/>
    </source>
</evidence>
<dbReference type="GO" id="GO:0005737">
    <property type="term" value="C:cytoplasm"/>
    <property type="evidence" value="ECO:0007669"/>
    <property type="project" value="UniProtKB-SubCell"/>
</dbReference>
<dbReference type="EMBL" id="GIFC01015377">
    <property type="protein sequence ID" value="MXU97460.1"/>
    <property type="molecule type" value="Transcribed_RNA"/>
</dbReference>
<dbReference type="InterPro" id="IPR035979">
    <property type="entry name" value="RBD_domain_sf"/>
</dbReference>
<organism evidence="11">
    <name type="scientific">Ixodes ricinus</name>
    <name type="common">Common tick</name>
    <name type="synonym">Acarus ricinus</name>
    <dbReference type="NCBI Taxonomy" id="34613"/>
    <lineage>
        <taxon>Eukaryota</taxon>
        <taxon>Metazoa</taxon>
        <taxon>Ecdysozoa</taxon>
        <taxon>Arthropoda</taxon>
        <taxon>Chelicerata</taxon>
        <taxon>Arachnida</taxon>
        <taxon>Acari</taxon>
        <taxon>Parasitiformes</taxon>
        <taxon>Ixodida</taxon>
        <taxon>Ixodoidea</taxon>
        <taxon>Ixodidae</taxon>
        <taxon>Ixodinae</taxon>
        <taxon>Ixodes</taxon>
    </lineage>
</organism>
<evidence type="ECO:0000256" key="9">
    <source>
        <dbReference type="PROSITE-ProRule" id="PRU00176"/>
    </source>
</evidence>
<keyword evidence="3" id="KW-0963">Cytoplasm</keyword>
<dbReference type="GO" id="GO:0006397">
    <property type="term" value="P:mRNA processing"/>
    <property type="evidence" value="ECO:0007669"/>
    <property type="project" value="UniProtKB-KW"/>
</dbReference>
<keyword evidence="5" id="KW-0221">Differentiation</keyword>
<dbReference type="GO" id="GO:0030154">
    <property type="term" value="P:cell differentiation"/>
    <property type="evidence" value="ECO:0007669"/>
    <property type="project" value="UniProtKB-KW"/>
</dbReference>
<name>A0A6B0V578_IXORI</name>
<dbReference type="GO" id="GO:0005634">
    <property type="term" value="C:nucleus"/>
    <property type="evidence" value="ECO:0007669"/>
    <property type="project" value="UniProtKB-SubCell"/>
</dbReference>
<keyword evidence="6 9" id="KW-0694">RNA-binding</keyword>
<keyword evidence="7" id="KW-0508">mRNA splicing</keyword>
<keyword evidence="8" id="KW-0539">Nucleus</keyword>
<feature type="domain" description="RRM" evidence="10">
    <location>
        <begin position="14"/>
        <end position="91"/>
    </location>
</feature>
<evidence type="ECO:0000256" key="1">
    <source>
        <dbReference type="ARBA" id="ARBA00004123"/>
    </source>
</evidence>
<reference evidence="11" key="1">
    <citation type="submission" date="2019-12" db="EMBL/GenBank/DDBJ databases">
        <title>An insight into the sialome of adult female Ixodes ricinus ticks feeding for 6 days.</title>
        <authorList>
            <person name="Perner J."/>
            <person name="Ribeiro J.M.C."/>
        </authorList>
    </citation>
    <scope>NUCLEOTIDE SEQUENCE</scope>
    <source>
        <strain evidence="11">Semi-engorged</strain>
        <tissue evidence="11">Salivary glands</tissue>
    </source>
</reference>
<dbReference type="GO" id="GO:0003730">
    <property type="term" value="F:mRNA 3'-UTR binding"/>
    <property type="evidence" value="ECO:0007669"/>
    <property type="project" value="TreeGrafter"/>
</dbReference>
<dbReference type="InterPro" id="IPR000504">
    <property type="entry name" value="RRM_dom"/>
</dbReference>
<evidence type="ECO:0000256" key="4">
    <source>
        <dbReference type="ARBA" id="ARBA00022664"/>
    </source>
</evidence>
<comment type="subcellular location">
    <subcellularLocation>
        <location evidence="2">Cytoplasm</location>
    </subcellularLocation>
    <subcellularLocation>
        <location evidence="1">Nucleus</location>
    </subcellularLocation>
</comment>
<evidence type="ECO:0000256" key="6">
    <source>
        <dbReference type="ARBA" id="ARBA00022884"/>
    </source>
</evidence>
<dbReference type="AlphaFoldDB" id="A0A6B0V578"/>
<evidence type="ECO:0000256" key="8">
    <source>
        <dbReference type="ARBA" id="ARBA00023242"/>
    </source>
</evidence>
<accession>A0A6B0V578</accession>
<dbReference type="Gene3D" id="3.30.70.330">
    <property type="match status" value="1"/>
</dbReference>
<dbReference type="PANTHER" id="PTHR48024:SF56">
    <property type="entry name" value="HETEROGENEOUS NUCLEAR RIBONUCLEOPROTEIN A0"/>
    <property type="match status" value="1"/>
</dbReference>
<dbReference type="Pfam" id="PF00076">
    <property type="entry name" value="RRM_1"/>
    <property type="match status" value="1"/>
</dbReference>
<dbReference type="PROSITE" id="PS50102">
    <property type="entry name" value="RRM"/>
    <property type="match status" value="1"/>
</dbReference>
<dbReference type="GO" id="GO:0008380">
    <property type="term" value="P:RNA splicing"/>
    <property type="evidence" value="ECO:0007669"/>
    <property type="project" value="UniProtKB-KW"/>
</dbReference>
<evidence type="ECO:0000259" key="10">
    <source>
        <dbReference type="PROSITE" id="PS50102"/>
    </source>
</evidence>
<evidence type="ECO:0000256" key="3">
    <source>
        <dbReference type="ARBA" id="ARBA00022490"/>
    </source>
</evidence>
<evidence type="ECO:0000256" key="5">
    <source>
        <dbReference type="ARBA" id="ARBA00022782"/>
    </source>
</evidence>
<dbReference type="InterPro" id="IPR012677">
    <property type="entry name" value="Nucleotide-bd_a/b_plait_sf"/>
</dbReference>
<proteinExistence type="predicted"/>
<dbReference type="CDD" id="cd12384">
    <property type="entry name" value="RRM_RBM24_RBM38_like"/>
    <property type="match status" value="1"/>
</dbReference>
<dbReference type="InterPro" id="IPR050886">
    <property type="entry name" value="RNA-binding_reg"/>
</dbReference>
<protein>
    <submittedName>
        <fullName evidence="11">Putative rna-binding protein 24-a</fullName>
    </submittedName>
</protein>
<dbReference type="PANTHER" id="PTHR48024">
    <property type="entry name" value="GEO13361P1-RELATED"/>
    <property type="match status" value="1"/>
</dbReference>
<dbReference type="SUPFAM" id="SSF54928">
    <property type="entry name" value="RNA-binding domain, RBD"/>
    <property type="match status" value="1"/>
</dbReference>
<dbReference type="FunFam" id="3.30.70.330:FF:000077">
    <property type="entry name" value="RNA-binding motif protein 24"/>
    <property type="match status" value="1"/>
</dbReference>